<dbReference type="OMA" id="DTVVEDW"/>
<proteinExistence type="inferred from homology"/>
<dbReference type="EC" id="4.3.3.2" evidence="8"/>
<dbReference type="PANTHER" id="PTHR10426:SF88">
    <property type="entry name" value="ADIPOCYTE PLASMA MEMBRANE-ASSOCIATED PROTEIN HEMOMUCIN-RELATED"/>
    <property type="match status" value="1"/>
</dbReference>
<protein>
    <submittedName>
        <fullName evidence="8 9">Strictosidine synthase</fullName>
        <ecNumber evidence="8">4.3.3.2</ecNumber>
    </submittedName>
</protein>
<gene>
    <name evidence="9" type="primary">SSL4</name>
    <name evidence="9" type="ORF">HannXRQ_Chr14g0442351</name>
    <name evidence="8" type="ORF">HanXRQr2_Chr14g0643791</name>
</gene>
<dbReference type="EMBL" id="MNCJ02000329">
    <property type="protein sequence ID" value="KAF5769058.1"/>
    <property type="molecule type" value="Genomic_DNA"/>
</dbReference>
<dbReference type="Proteomes" id="UP000215914">
    <property type="component" value="Chromosome 14"/>
</dbReference>
<evidence type="ECO:0000256" key="3">
    <source>
        <dbReference type="ARBA" id="ARBA00022553"/>
    </source>
</evidence>
<evidence type="ECO:0000256" key="6">
    <source>
        <dbReference type="SAM" id="Phobius"/>
    </source>
</evidence>
<evidence type="ECO:0000313" key="9">
    <source>
        <dbReference type="EMBL" id="OTF98138.1"/>
    </source>
</evidence>
<reference evidence="9" key="2">
    <citation type="submission" date="2017-02" db="EMBL/GenBank/DDBJ databases">
        <title>Sunflower complete genome.</title>
        <authorList>
            <person name="Langlade N."/>
            <person name="Munos S."/>
        </authorList>
    </citation>
    <scope>NUCLEOTIDE SEQUENCE [LARGE SCALE GENOMIC DNA]</scope>
    <source>
        <tissue evidence="9">Leaves</tissue>
    </source>
</reference>
<keyword evidence="6" id="KW-0472">Membrane</keyword>
<keyword evidence="8" id="KW-0456">Lyase</keyword>
<keyword evidence="4" id="KW-0926">Vacuole</keyword>
<reference evidence="8 10" key="1">
    <citation type="journal article" date="2017" name="Nature">
        <title>The sunflower genome provides insights into oil metabolism, flowering and Asterid evolution.</title>
        <authorList>
            <person name="Badouin H."/>
            <person name="Gouzy J."/>
            <person name="Grassa C.J."/>
            <person name="Murat F."/>
            <person name="Staton S.E."/>
            <person name="Cottret L."/>
            <person name="Lelandais-Briere C."/>
            <person name="Owens G.L."/>
            <person name="Carrere S."/>
            <person name="Mayjonade B."/>
            <person name="Legrand L."/>
            <person name="Gill N."/>
            <person name="Kane N.C."/>
            <person name="Bowers J.E."/>
            <person name="Hubner S."/>
            <person name="Bellec A."/>
            <person name="Berard A."/>
            <person name="Berges H."/>
            <person name="Blanchet N."/>
            <person name="Boniface M.C."/>
            <person name="Brunel D."/>
            <person name="Catrice O."/>
            <person name="Chaidir N."/>
            <person name="Claudel C."/>
            <person name="Donnadieu C."/>
            <person name="Faraut T."/>
            <person name="Fievet G."/>
            <person name="Helmstetter N."/>
            <person name="King M."/>
            <person name="Knapp S.J."/>
            <person name="Lai Z."/>
            <person name="Le Paslier M.C."/>
            <person name="Lippi Y."/>
            <person name="Lorenzon L."/>
            <person name="Mandel J.R."/>
            <person name="Marage G."/>
            <person name="Marchand G."/>
            <person name="Marquand E."/>
            <person name="Bret-Mestries E."/>
            <person name="Morien E."/>
            <person name="Nambeesan S."/>
            <person name="Nguyen T."/>
            <person name="Pegot-Espagnet P."/>
            <person name="Pouilly N."/>
            <person name="Raftis F."/>
            <person name="Sallet E."/>
            <person name="Schiex T."/>
            <person name="Thomas J."/>
            <person name="Vandecasteele C."/>
            <person name="Vares D."/>
            <person name="Vear F."/>
            <person name="Vautrin S."/>
            <person name="Crespi M."/>
            <person name="Mangin B."/>
            <person name="Burke J.M."/>
            <person name="Salse J."/>
            <person name="Munos S."/>
            <person name="Vincourt P."/>
            <person name="Rieseberg L.H."/>
            <person name="Langlade N.B."/>
        </authorList>
    </citation>
    <scope>NUCLEOTIDE SEQUENCE [LARGE SCALE GENOMIC DNA]</scope>
    <source>
        <strain evidence="10">cv. SF193</strain>
        <tissue evidence="8">Leaves</tissue>
    </source>
</reference>
<dbReference type="STRING" id="4232.A0A251SHP4"/>
<evidence type="ECO:0000313" key="10">
    <source>
        <dbReference type="Proteomes" id="UP000215914"/>
    </source>
</evidence>
<dbReference type="Gramene" id="mRNA:HanXRQr2_Chr14g0643791">
    <property type="protein sequence ID" value="mRNA:HanXRQr2_Chr14g0643791"/>
    <property type="gene ID" value="HanXRQr2_Chr14g0643791"/>
</dbReference>
<sequence length="388" mass="43296">MAESTRSVPPNSPAPPSTTTSWRAGLFLSAVITVLISLLLVHLDTFDAAPYSSDELAKRPISVLPRVNPRVLHGSEKIGEGQLKGPEDIVFDPKLGVMYTSCGDGWIKRVTLNDSVVENWVNTGGRPLGLALGYSGEVYVADAFKGILKLTEDGEIEALTDEAEGIKFGTTDAVTVAKNGVLYFTDASWKYDLHDFALDILEGRPYGRLMTYDPSTKQTKVIARDLYYANGVEMSPEQDFVVFCETPMMRCRRYYIHGEKEGSTDVFIDRLPGMPDNIHYDGEGHYWIGIAAEHTHEWDLARKYPYIRKLLAFLEKYLKRPSVEKNAGGVAVDLNGNPIARYYDRDLKSVTSVIKIREHLYLGNLVKSFIIRLNLTQYPATAPSSTMI</sequence>
<dbReference type="FunCoup" id="A0A251SHP4">
    <property type="interactions" value="1015"/>
</dbReference>
<evidence type="ECO:0000256" key="5">
    <source>
        <dbReference type="ARBA" id="ARBA00023180"/>
    </source>
</evidence>
<dbReference type="InterPro" id="IPR011042">
    <property type="entry name" value="6-blade_b-propeller_TolB-like"/>
</dbReference>
<comment type="similarity">
    <text evidence="2">Belongs to the strictosidine synthase family.</text>
</comment>
<dbReference type="GO" id="GO:0016787">
    <property type="term" value="F:hydrolase activity"/>
    <property type="evidence" value="ECO:0000318"/>
    <property type="project" value="GO_Central"/>
</dbReference>
<feature type="domain" description="Strictosidine synthase conserved region" evidence="7">
    <location>
        <begin position="172"/>
        <end position="258"/>
    </location>
</feature>
<dbReference type="Gene3D" id="2.120.10.30">
    <property type="entry name" value="TolB, C-terminal domain"/>
    <property type="match status" value="1"/>
</dbReference>
<evidence type="ECO:0000259" key="7">
    <source>
        <dbReference type="Pfam" id="PF03088"/>
    </source>
</evidence>
<evidence type="ECO:0000313" key="8">
    <source>
        <dbReference type="EMBL" id="KAF5769058.1"/>
    </source>
</evidence>
<name>A0A251SHP4_HELAN</name>
<keyword evidence="6" id="KW-1133">Transmembrane helix</keyword>
<dbReference type="Pfam" id="PF03088">
    <property type="entry name" value="Str_synth"/>
    <property type="match status" value="1"/>
</dbReference>
<keyword evidence="3" id="KW-0597">Phosphoprotein</keyword>
<dbReference type="AlphaFoldDB" id="A0A251SHP4"/>
<dbReference type="EMBL" id="CM007903">
    <property type="protein sequence ID" value="OTF98138.1"/>
    <property type="molecule type" value="Genomic_DNA"/>
</dbReference>
<dbReference type="InParanoid" id="A0A251SHP4"/>
<organism evidence="9 10">
    <name type="scientific">Helianthus annuus</name>
    <name type="common">Common sunflower</name>
    <dbReference type="NCBI Taxonomy" id="4232"/>
    <lineage>
        <taxon>Eukaryota</taxon>
        <taxon>Viridiplantae</taxon>
        <taxon>Streptophyta</taxon>
        <taxon>Embryophyta</taxon>
        <taxon>Tracheophyta</taxon>
        <taxon>Spermatophyta</taxon>
        <taxon>Magnoliopsida</taxon>
        <taxon>eudicotyledons</taxon>
        <taxon>Gunneridae</taxon>
        <taxon>Pentapetalae</taxon>
        <taxon>asterids</taxon>
        <taxon>campanulids</taxon>
        <taxon>Asterales</taxon>
        <taxon>Asteraceae</taxon>
        <taxon>Asteroideae</taxon>
        <taxon>Heliantheae alliance</taxon>
        <taxon>Heliantheae</taxon>
        <taxon>Helianthus</taxon>
    </lineage>
</organism>
<dbReference type="InterPro" id="IPR018119">
    <property type="entry name" value="Strictosidine_synth_cons-reg"/>
</dbReference>
<evidence type="ECO:0000256" key="2">
    <source>
        <dbReference type="ARBA" id="ARBA00009191"/>
    </source>
</evidence>
<dbReference type="Pfam" id="PF20067">
    <property type="entry name" value="SSL_N"/>
    <property type="match status" value="1"/>
</dbReference>
<reference evidence="8" key="3">
    <citation type="submission" date="2020-06" db="EMBL/GenBank/DDBJ databases">
        <title>Helianthus annuus Genome sequencing and assembly Release 2.</title>
        <authorList>
            <person name="Gouzy J."/>
            <person name="Langlade N."/>
            <person name="Munos S."/>
        </authorList>
    </citation>
    <scope>NUCLEOTIDE SEQUENCE</scope>
    <source>
        <tissue evidence="8">Leaves</tissue>
    </source>
</reference>
<accession>A0A251SHP4</accession>
<evidence type="ECO:0000256" key="1">
    <source>
        <dbReference type="ARBA" id="ARBA00004116"/>
    </source>
</evidence>
<dbReference type="PANTHER" id="PTHR10426">
    <property type="entry name" value="STRICTOSIDINE SYNTHASE-RELATED"/>
    <property type="match status" value="1"/>
</dbReference>
<feature type="transmembrane region" description="Helical" evidence="6">
    <location>
        <begin position="20"/>
        <end position="41"/>
    </location>
</feature>
<dbReference type="OrthoDB" id="5307922at2759"/>
<keyword evidence="5" id="KW-0325">Glycoprotein</keyword>
<dbReference type="SUPFAM" id="SSF63829">
    <property type="entry name" value="Calcium-dependent phosphotriesterase"/>
    <property type="match status" value="1"/>
</dbReference>
<comment type="subcellular location">
    <subcellularLocation>
        <location evidence="1">Vacuole</location>
    </subcellularLocation>
</comment>
<dbReference type="GO" id="GO:0005773">
    <property type="term" value="C:vacuole"/>
    <property type="evidence" value="ECO:0007669"/>
    <property type="project" value="UniProtKB-SubCell"/>
</dbReference>
<evidence type="ECO:0000256" key="4">
    <source>
        <dbReference type="ARBA" id="ARBA00022554"/>
    </source>
</evidence>
<keyword evidence="10" id="KW-1185">Reference proteome</keyword>
<dbReference type="GO" id="GO:0016829">
    <property type="term" value="F:lyase activity"/>
    <property type="evidence" value="ECO:0007669"/>
    <property type="project" value="UniProtKB-KW"/>
</dbReference>
<keyword evidence="6" id="KW-0812">Transmembrane</keyword>